<keyword evidence="1" id="KW-0436">Ligase</keyword>
<sequence>MRVAISGRTVSPPLYESMELLGREVTLARLAAAREVATA</sequence>
<evidence type="ECO:0000256" key="3">
    <source>
        <dbReference type="ARBA" id="ARBA00022840"/>
    </source>
</evidence>
<dbReference type="GO" id="GO:0000049">
    <property type="term" value="F:tRNA binding"/>
    <property type="evidence" value="ECO:0007669"/>
    <property type="project" value="InterPro"/>
</dbReference>
<dbReference type="GO" id="GO:0004812">
    <property type="term" value="F:aminoacyl-tRNA ligase activity"/>
    <property type="evidence" value="ECO:0007669"/>
    <property type="project" value="UniProtKB-KW"/>
</dbReference>
<evidence type="ECO:0000256" key="5">
    <source>
        <dbReference type="ARBA" id="ARBA00023146"/>
    </source>
</evidence>
<feature type="domain" description="Aminoacyl-tRNA synthetase class I anticodon-binding" evidence="6">
    <location>
        <begin position="1"/>
        <end position="33"/>
    </location>
</feature>
<protein>
    <submittedName>
        <fullName evidence="7">Unannotated protein</fullName>
    </submittedName>
</protein>
<dbReference type="GO" id="GO:0006412">
    <property type="term" value="P:translation"/>
    <property type="evidence" value="ECO:0007669"/>
    <property type="project" value="UniProtKB-KW"/>
</dbReference>
<keyword evidence="4" id="KW-0648">Protein biosynthesis</keyword>
<evidence type="ECO:0000259" key="6">
    <source>
        <dbReference type="Pfam" id="PF19269"/>
    </source>
</evidence>
<proteinExistence type="predicted"/>
<reference evidence="7" key="1">
    <citation type="submission" date="2020-05" db="EMBL/GenBank/DDBJ databases">
        <authorList>
            <person name="Chiriac C."/>
            <person name="Salcher M."/>
            <person name="Ghai R."/>
            <person name="Kavagutti S V."/>
        </authorList>
    </citation>
    <scope>NUCLEOTIDE SEQUENCE</scope>
</reference>
<dbReference type="InterPro" id="IPR045462">
    <property type="entry name" value="aa-tRNA-synth_I_cd-bd"/>
</dbReference>
<dbReference type="GO" id="GO:0005524">
    <property type="term" value="F:ATP binding"/>
    <property type="evidence" value="ECO:0007669"/>
    <property type="project" value="UniProtKB-KW"/>
</dbReference>
<evidence type="ECO:0000256" key="1">
    <source>
        <dbReference type="ARBA" id="ARBA00022598"/>
    </source>
</evidence>
<dbReference type="SUPFAM" id="SSF48163">
    <property type="entry name" value="An anticodon-binding domain of class I aminoacyl-tRNA synthetases"/>
    <property type="match status" value="1"/>
</dbReference>
<keyword evidence="3" id="KW-0067">ATP-binding</keyword>
<dbReference type="AlphaFoldDB" id="A0A6J7GIM7"/>
<dbReference type="InterPro" id="IPR008925">
    <property type="entry name" value="aa_tRNA-synth_I_cd-bd_sf"/>
</dbReference>
<dbReference type="EMBL" id="CAFBMQ010000046">
    <property type="protein sequence ID" value="CAB4904745.1"/>
    <property type="molecule type" value="Genomic_DNA"/>
</dbReference>
<dbReference type="InterPro" id="IPR020751">
    <property type="entry name" value="aa-tRNA-synth_I_codon-bd_sub2"/>
</dbReference>
<dbReference type="Pfam" id="PF19269">
    <property type="entry name" value="Anticodon_2"/>
    <property type="match status" value="1"/>
</dbReference>
<gene>
    <name evidence="7" type="ORF">UFOPK3609_00472</name>
</gene>
<evidence type="ECO:0000313" key="7">
    <source>
        <dbReference type="EMBL" id="CAB4904745.1"/>
    </source>
</evidence>
<dbReference type="Gene3D" id="1.10.10.350">
    <property type="match status" value="1"/>
</dbReference>
<accession>A0A6J7GIM7</accession>
<organism evidence="7">
    <name type="scientific">freshwater metagenome</name>
    <dbReference type="NCBI Taxonomy" id="449393"/>
    <lineage>
        <taxon>unclassified sequences</taxon>
        <taxon>metagenomes</taxon>
        <taxon>ecological metagenomes</taxon>
    </lineage>
</organism>
<evidence type="ECO:0000256" key="4">
    <source>
        <dbReference type="ARBA" id="ARBA00022917"/>
    </source>
</evidence>
<name>A0A6J7GIM7_9ZZZZ</name>
<evidence type="ECO:0000256" key="2">
    <source>
        <dbReference type="ARBA" id="ARBA00022741"/>
    </source>
</evidence>
<keyword evidence="2" id="KW-0547">Nucleotide-binding</keyword>
<keyword evidence="5" id="KW-0030">Aminoacyl-tRNA synthetase</keyword>